<organism evidence="3">
    <name type="scientific">hydrothermal vent metagenome</name>
    <dbReference type="NCBI Taxonomy" id="652676"/>
    <lineage>
        <taxon>unclassified sequences</taxon>
        <taxon>metagenomes</taxon>
        <taxon>ecological metagenomes</taxon>
    </lineage>
</organism>
<dbReference type="PANTHER" id="PTHR43479">
    <property type="entry name" value="ACREF/ENVCD OPERON REPRESSOR-RELATED"/>
    <property type="match status" value="1"/>
</dbReference>
<dbReference type="InterPro" id="IPR025722">
    <property type="entry name" value="TetR"/>
</dbReference>
<evidence type="ECO:0000256" key="1">
    <source>
        <dbReference type="ARBA" id="ARBA00023125"/>
    </source>
</evidence>
<protein>
    <submittedName>
        <fullName evidence="3">Transcriptional regulator, AcrR family</fullName>
    </submittedName>
</protein>
<sequence>NACPLPFVRFRAYAAGMSTKARILSASLALLNEEGEANVSAVDIANALDISPGNLYYHFKGKEAIIPALFADFEEEMLMILHASPKDIRAIEDQWIFAYIVLEEIWDFRFFYRNLDSILGRYPALAPKFKRLLQAKRKAIKANLQNLMKSGYLHIEPVLLDAMVEQMLLSFTYWLNLQELENRTGSAKHAIHQTVFQIMTLSVPYMGENGFAALQSMTRLLDENLNRA</sequence>
<evidence type="ECO:0000313" key="3">
    <source>
        <dbReference type="EMBL" id="VAV87285.1"/>
    </source>
</evidence>
<dbReference type="Gene3D" id="1.10.357.10">
    <property type="entry name" value="Tetracycline Repressor, domain 2"/>
    <property type="match status" value="1"/>
</dbReference>
<proteinExistence type="predicted"/>
<dbReference type="SUPFAM" id="SSF46689">
    <property type="entry name" value="Homeodomain-like"/>
    <property type="match status" value="1"/>
</dbReference>
<dbReference type="InterPro" id="IPR009057">
    <property type="entry name" value="Homeodomain-like_sf"/>
</dbReference>
<accession>A0A3B0RV12</accession>
<dbReference type="PANTHER" id="PTHR43479:SF12">
    <property type="entry name" value="TRANSCRIPTIONAL REGULATORY PROTEIN"/>
    <property type="match status" value="1"/>
</dbReference>
<dbReference type="InterPro" id="IPR050624">
    <property type="entry name" value="HTH-type_Tx_Regulator"/>
</dbReference>
<dbReference type="Pfam" id="PF13972">
    <property type="entry name" value="TetR"/>
    <property type="match status" value="1"/>
</dbReference>
<feature type="non-terminal residue" evidence="3">
    <location>
        <position position="1"/>
    </location>
</feature>
<keyword evidence="1" id="KW-0238">DNA-binding</keyword>
<gene>
    <name evidence="3" type="ORF">MNBD_ALPHA06-1126</name>
</gene>
<feature type="domain" description="HTH tetR-type" evidence="2">
    <location>
        <begin position="17"/>
        <end position="77"/>
    </location>
</feature>
<dbReference type="PRINTS" id="PR00455">
    <property type="entry name" value="HTHTETR"/>
</dbReference>
<dbReference type="PROSITE" id="PS50977">
    <property type="entry name" value="HTH_TETR_2"/>
    <property type="match status" value="1"/>
</dbReference>
<name>A0A3B0RV12_9ZZZZ</name>
<reference evidence="3" key="1">
    <citation type="submission" date="2018-06" db="EMBL/GenBank/DDBJ databases">
        <authorList>
            <person name="Zhirakovskaya E."/>
        </authorList>
    </citation>
    <scope>NUCLEOTIDE SEQUENCE</scope>
</reference>
<dbReference type="EMBL" id="UOEE01000035">
    <property type="protein sequence ID" value="VAV87285.1"/>
    <property type="molecule type" value="Genomic_DNA"/>
</dbReference>
<dbReference type="GO" id="GO:0003677">
    <property type="term" value="F:DNA binding"/>
    <property type="evidence" value="ECO:0007669"/>
    <property type="project" value="UniProtKB-KW"/>
</dbReference>
<evidence type="ECO:0000259" key="2">
    <source>
        <dbReference type="PROSITE" id="PS50977"/>
    </source>
</evidence>
<dbReference type="Pfam" id="PF00440">
    <property type="entry name" value="TetR_N"/>
    <property type="match status" value="1"/>
</dbReference>
<dbReference type="InterPro" id="IPR001647">
    <property type="entry name" value="HTH_TetR"/>
</dbReference>
<dbReference type="AlphaFoldDB" id="A0A3B0RV12"/>